<protein>
    <submittedName>
        <fullName evidence="6">ABC transporter substrate-binding protein</fullName>
    </submittedName>
</protein>
<keyword evidence="7" id="KW-1185">Reference proteome</keyword>
<comment type="similarity">
    <text evidence="2">Belongs to the bacterial solute-binding protein SsuA/TauA family.</text>
</comment>
<feature type="domain" description="SsuA/THI5-like" evidence="5">
    <location>
        <begin position="60"/>
        <end position="258"/>
    </location>
</feature>
<dbReference type="SUPFAM" id="SSF53850">
    <property type="entry name" value="Periplasmic binding protein-like II"/>
    <property type="match status" value="1"/>
</dbReference>
<dbReference type="Gene3D" id="3.40.190.10">
    <property type="entry name" value="Periplasmic binding protein-like II"/>
    <property type="match status" value="2"/>
</dbReference>
<dbReference type="PANTHER" id="PTHR30024">
    <property type="entry name" value="ALIPHATIC SULFONATES-BINDING PROTEIN-RELATED"/>
    <property type="match status" value="1"/>
</dbReference>
<comment type="subcellular location">
    <subcellularLocation>
        <location evidence="1">Periplasm</location>
    </subcellularLocation>
</comment>
<evidence type="ECO:0000313" key="7">
    <source>
        <dbReference type="Proteomes" id="UP000669179"/>
    </source>
</evidence>
<reference evidence="6" key="1">
    <citation type="submission" date="2021-03" db="EMBL/GenBank/DDBJ databases">
        <authorList>
            <person name="Kanchanasin P."/>
            <person name="Saeng-In P."/>
            <person name="Phongsopitanun W."/>
            <person name="Yuki M."/>
            <person name="Kudo T."/>
            <person name="Ohkuma M."/>
            <person name="Tanasupawat S."/>
        </authorList>
    </citation>
    <scope>NUCLEOTIDE SEQUENCE</scope>
    <source>
        <strain evidence="6">GKU 128</strain>
    </source>
</reference>
<gene>
    <name evidence="6" type="ORF">J4573_23015</name>
</gene>
<dbReference type="GO" id="GO:0042597">
    <property type="term" value="C:periplasmic space"/>
    <property type="evidence" value="ECO:0007669"/>
    <property type="project" value="UniProtKB-SubCell"/>
</dbReference>
<evidence type="ECO:0000256" key="2">
    <source>
        <dbReference type="ARBA" id="ARBA00010742"/>
    </source>
</evidence>
<name>A0A939T861_9ACTN</name>
<feature type="chain" id="PRO_5036771167" evidence="4">
    <location>
        <begin position="26"/>
        <end position="342"/>
    </location>
</feature>
<dbReference type="EMBL" id="JAGEOJ010000009">
    <property type="protein sequence ID" value="MBO2449992.1"/>
    <property type="molecule type" value="Genomic_DNA"/>
</dbReference>
<keyword evidence="3 4" id="KW-0732">Signal</keyword>
<feature type="signal peptide" evidence="4">
    <location>
        <begin position="1"/>
        <end position="25"/>
    </location>
</feature>
<organism evidence="6 7">
    <name type="scientific">Actinomadura barringtoniae</name>
    <dbReference type="NCBI Taxonomy" id="1427535"/>
    <lineage>
        <taxon>Bacteria</taxon>
        <taxon>Bacillati</taxon>
        <taxon>Actinomycetota</taxon>
        <taxon>Actinomycetes</taxon>
        <taxon>Streptosporangiales</taxon>
        <taxon>Thermomonosporaceae</taxon>
        <taxon>Actinomadura</taxon>
    </lineage>
</organism>
<dbReference type="AlphaFoldDB" id="A0A939T861"/>
<sequence length="342" mass="37012">MRHRPLAFLTAVALTASLGTGCASRADDGPVKAQPTGPIGTAEKTTVKIGMRLPNLDTNAPVEIAIDKGYYKQEGLTVQRIEAQSIREGLVGGSLDFGVEAALDVVTAARSGTGLRVVAGWRNREPYVVAVQPGISKPEDLSGKPVLLGANPGTIEYDVRVQLLKDAGFDISKVRVKPVNLPGGSNAWVEQFKQKKLAMTVVFPRHKKPVQEAGGRIVLDVMKEWPNDVLTAKQSFIAKNPNTTARFLRATLKAMKVWKDPAQQAYVQALMQKKGFTVTPLEKQPDVYANGPQLYDADMGLDPKGFDTLLSTLKLPPSKFGSYTDLVQLGRAQREAGVKARP</sequence>
<dbReference type="InterPro" id="IPR015168">
    <property type="entry name" value="SsuA/THI5"/>
</dbReference>
<evidence type="ECO:0000256" key="3">
    <source>
        <dbReference type="ARBA" id="ARBA00022729"/>
    </source>
</evidence>
<evidence type="ECO:0000313" key="6">
    <source>
        <dbReference type="EMBL" id="MBO2449992.1"/>
    </source>
</evidence>
<dbReference type="PANTHER" id="PTHR30024:SF47">
    <property type="entry name" value="TAURINE-BINDING PERIPLASMIC PROTEIN"/>
    <property type="match status" value="1"/>
</dbReference>
<dbReference type="PROSITE" id="PS51257">
    <property type="entry name" value="PROKAR_LIPOPROTEIN"/>
    <property type="match status" value="1"/>
</dbReference>
<accession>A0A939T861</accession>
<dbReference type="Proteomes" id="UP000669179">
    <property type="component" value="Unassembled WGS sequence"/>
</dbReference>
<dbReference type="Pfam" id="PF09084">
    <property type="entry name" value="NMT1"/>
    <property type="match status" value="1"/>
</dbReference>
<evidence type="ECO:0000256" key="1">
    <source>
        <dbReference type="ARBA" id="ARBA00004418"/>
    </source>
</evidence>
<evidence type="ECO:0000259" key="5">
    <source>
        <dbReference type="Pfam" id="PF09084"/>
    </source>
</evidence>
<evidence type="ECO:0000256" key="4">
    <source>
        <dbReference type="SAM" id="SignalP"/>
    </source>
</evidence>
<proteinExistence type="inferred from homology"/>
<comment type="caution">
    <text evidence="6">The sequence shown here is derived from an EMBL/GenBank/DDBJ whole genome shotgun (WGS) entry which is preliminary data.</text>
</comment>
<dbReference type="RefSeq" id="WP_208257866.1">
    <property type="nucleotide sequence ID" value="NZ_JAGEOJ010000009.1"/>
</dbReference>